<evidence type="ECO:0000256" key="2">
    <source>
        <dbReference type="ARBA" id="ARBA00005254"/>
    </source>
</evidence>
<proteinExistence type="inferred from homology"/>
<dbReference type="InterPro" id="IPR018376">
    <property type="entry name" value="Enoyl-CoA_hyd/isom_CS"/>
</dbReference>
<dbReference type="EMBL" id="CP024988">
    <property type="protein sequence ID" value="AWT25761.1"/>
    <property type="molecule type" value="Genomic_DNA"/>
</dbReference>
<dbReference type="PANTHER" id="PTHR43459">
    <property type="entry name" value="ENOYL-COA HYDRATASE"/>
    <property type="match status" value="1"/>
</dbReference>
<dbReference type="GO" id="GO:0016853">
    <property type="term" value="F:isomerase activity"/>
    <property type="evidence" value="ECO:0007669"/>
    <property type="project" value="UniProtKB-KW"/>
</dbReference>
<protein>
    <submittedName>
        <fullName evidence="7">1,2-epoxyphenylacetyl-CoA isomerase</fullName>
        <ecNumber evidence="7">5.3.3.18</ecNumber>
    </submittedName>
</protein>
<evidence type="ECO:0000256" key="4">
    <source>
        <dbReference type="ARBA" id="ARBA00023709"/>
    </source>
</evidence>
<evidence type="ECO:0000256" key="6">
    <source>
        <dbReference type="RuleBase" id="RU003707"/>
    </source>
</evidence>
<dbReference type="AlphaFoldDB" id="A0A2Z3YQ93"/>
<comment type="function">
    <text evidence="1">Could possibly oxidize fatty acids using specific components.</text>
</comment>
<gene>
    <name evidence="7" type="primary">paaG</name>
    <name evidence="7" type="ORF">Csp1_09550</name>
</gene>
<dbReference type="EC" id="5.3.3.18" evidence="7"/>
<dbReference type="GO" id="GO:0018812">
    <property type="term" value="F:3-hydroxyacyl-CoA dehydratase activity"/>
    <property type="evidence" value="ECO:0007669"/>
    <property type="project" value="RHEA"/>
</dbReference>
<dbReference type="Proteomes" id="UP000247696">
    <property type="component" value="Chromosome"/>
</dbReference>
<dbReference type="SUPFAM" id="SSF52096">
    <property type="entry name" value="ClpP/crotonase"/>
    <property type="match status" value="1"/>
</dbReference>
<keyword evidence="7" id="KW-0413">Isomerase</keyword>
<organism evidence="7 8">
    <name type="scientific">Corynebacterium provencense</name>
    <dbReference type="NCBI Taxonomy" id="1737425"/>
    <lineage>
        <taxon>Bacteria</taxon>
        <taxon>Bacillati</taxon>
        <taxon>Actinomycetota</taxon>
        <taxon>Actinomycetes</taxon>
        <taxon>Mycobacteriales</taxon>
        <taxon>Corynebacteriaceae</taxon>
        <taxon>Corynebacterium</taxon>
    </lineage>
</organism>
<dbReference type="PROSITE" id="PS00166">
    <property type="entry name" value="ENOYL_COA_HYDRATASE"/>
    <property type="match status" value="1"/>
</dbReference>
<keyword evidence="3" id="KW-0443">Lipid metabolism</keyword>
<name>A0A2Z3YQ93_9CORY</name>
<evidence type="ECO:0000256" key="1">
    <source>
        <dbReference type="ARBA" id="ARBA00002994"/>
    </source>
</evidence>
<reference evidence="8" key="1">
    <citation type="submission" date="2017-11" db="EMBL/GenBank/DDBJ databases">
        <title>Otitis media/interna in a cat caused by the recently described species Corynebacterium provencense.</title>
        <authorList>
            <person name="Kittl S."/>
            <person name="Brodard I."/>
            <person name="Rychener L."/>
            <person name="Jores J."/>
            <person name="Roosje P."/>
            <person name="Gobeli Brawand S."/>
        </authorList>
    </citation>
    <scope>NUCLEOTIDE SEQUENCE [LARGE SCALE GENOMIC DNA]</scope>
    <source>
        <strain evidence="8">17KM38</strain>
    </source>
</reference>
<dbReference type="STRING" id="1737425.GCA_900049755_00333"/>
<sequence length="269" mass="28036">MNSHASSPAGPVEVVDAGGVRTITVNRPGAHNSLDRELRLGLIDAFTAAADQSAAGGDVRVVVLRAEGRAFCTGQDLKEQLEDSRRGTGTRKVVDEYNPMTAALLSVPVPVIAAVQGPAAGAGWGLAMACDLRVASSEASFKAAFSGVGLASDCGLSRSLADAVGQTKALELLLLDEKIPASRAAELGIVTSVVEPERLDGAVEELARRFAAGPTASYREIKALVRDTGAVTDRAGEEADAQARLFTTQDHVEAMAAFLEKRTPRFTGH</sequence>
<evidence type="ECO:0000313" key="7">
    <source>
        <dbReference type="EMBL" id="AWT25761.1"/>
    </source>
</evidence>
<comment type="similarity">
    <text evidence="2 6">Belongs to the enoyl-CoA hydratase/isomerase family.</text>
</comment>
<dbReference type="Pfam" id="PF00378">
    <property type="entry name" value="ECH_1"/>
    <property type="match status" value="1"/>
</dbReference>
<dbReference type="KEGG" id="cpre:Csp1_09550"/>
<dbReference type="Gene3D" id="3.90.226.10">
    <property type="entry name" value="2-enoyl-CoA Hydratase, Chain A, domain 1"/>
    <property type="match status" value="1"/>
</dbReference>
<dbReference type="Gene3D" id="1.10.12.10">
    <property type="entry name" value="Lyase 2-enoyl-coa Hydratase, Chain A, domain 2"/>
    <property type="match status" value="1"/>
</dbReference>
<evidence type="ECO:0000256" key="3">
    <source>
        <dbReference type="ARBA" id="ARBA00022832"/>
    </source>
</evidence>
<comment type="catalytic activity">
    <reaction evidence="5">
        <text>a 4-saturated-(3S)-3-hydroxyacyl-CoA = a (3E)-enoyl-CoA + H2O</text>
        <dbReference type="Rhea" id="RHEA:20724"/>
        <dbReference type="ChEBI" id="CHEBI:15377"/>
        <dbReference type="ChEBI" id="CHEBI:58521"/>
        <dbReference type="ChEBI" id="CHEBI:137480"/>
        <dbReference type="EC" id="4.2.1.17"/>
    </reaction>
</comment>
<dbReference type="InterPro" id="IPR029045">
    <property type="entry name" value="ClpP/crotonase-like_dom_sf"/>
</dbReference>
<keyword evidence="8" id="KW-1185">Reference proteome</keyword>
<dbReference type="InterPro" id="IPR014748">
    <property type="entry name" value="Enoyl-CoA_hydra_C"/>
</dbReference>
<dbReference type="PANTHER" id="PTHR43459:SF1">
    <property type="entry name" value="EG:BACN32G11.4 PROTEIN"/>
    <property type="match status" value="1"/>
</dbReference>
<dbReference type="CDD" id="cd06558">
    <property type="entry name" value="crotonase-like"/>
    <property type="match status" value="1"/>
</dbReference>
<dbReference type="GO" id="GO:0006631">
    <property type="term" value="P:fatty acid metabolic process"/>
    <property type="evidence" value="ECO:0007669"/>
    <property type="project" value="UniProtKB-KW"/>
</dbReference>
<comment type="catalytic activity">
    <reaction evidence="4">
        <text>a (3S)-3-hydroxyacyl-CoA = a (2E)-enoyl-CoA + H2O</text>
        <dbReference type="Rhea" id="RHEA:16105"/>
        <dbReference type="ChEBI" id="CHEBI:15377"/>
        <dbReference type="ChEBI" id="CHEBI:57318"/>
        <dbReference type="ChEBI" id="CHEBI:58856"/>
        <dbReference type="EC" id="4.2.1.17"/>
    </reaction>
</comment>
<evidence type="ECO:0000313" key="8">
    <source>
        <dbReference type="Proteomes" id="UP000247696"/>
    </source>
</evidence>
<accession>A0A2Z3YQ93</accession>
<evidence type="ECO:0000256" key="5">
    <source>
        <dbReference type="ARBA" id="ARBA00023717"/>
    </source>
</evidence>
<keyword evidence="3" id="KW-0276">Fatty acid metabolism</keyword>
<dbReference type="OrthoDB" id="8452484at2"/>
<dbReference type="InterPro" id="IPR001753">
    <property type="entry name" value="Enoyl-CoA_hydra/iso"/>
</dbReference>